<keyword evidence="3" id="KW-1185">Reference proteome</keyword>
<evidence type="ECO:0000313" key="3">
    <source>
        <dbReference type="Proteomes" id="UP001500339"/>
    </source>
</evidence>
<reference evidence="2 3" key="1">
    <citation type="journal article" date="2019" name="Int. J. Syst. Evol. Microbiol.">
        <title>The Global Catalogue of Microorganisms (GCM) 10K type strain sequencing project: providing services to taxonomists for standard genome sequencing and annotation.</title>
        <authorList>
            <consortium name="The Broad Institute Genomics Platform"/>
            <consortium name="The Broad Institute Genome Sequencing Center for Infectious Disease"/>
            <person name="Wu L."/>
            <person name="Ma J."/>
        </authorList>
    </citation>
    <scope>NUCLEOTIDE SEQUENCE [LARGE SCALE GENOMIC DNA]</scope>
    <source>
        <strain evidence="2 3">JCM 1405</strain>
    </source>
</reference>
<name>A0ABN1J796_9CLOT</name>
<dbReference type="EMBL" id="BAAACF010000012">
    <property type="protein sequence ID" value="GAA0730948.1"/>
    <property type="molecule type" value="Genomic_DNA"/>
</dbReference>
<dbReference type="Proteomes" id="UP001500339">
    <property type="component" value="Unassembled WGS sequence"/>
</dbReference>
<evidence type="ECO:0000313" key="2">
    <source>
        <dbReference type="EMBL" id="GAA0730948.1"/>
    </source>
</evidence>
<dbReference type="InterPro" id="IPR053788">
    <property type="entry name" value="CPC_1213-like"/>
</dbReference>
<sequence>MGSKMRSTKNNRKSDGKFRKKTIKHNPQEESSRAVFDDPRSNEDK</sequence>
<protein>
    <submittedName>
        <fullName evidence="2">Uncharacterized protein</fullName>
    </submittedName>
</protein>
<comment type="caution">
    <text evidence="2">The sequence shown here is derived from an EMBL/GenBank/DDBJ whole genome shotgun (WGS) entry which is preliminary data.</text>
</comment>
<feature type="compositionally biased region" description="Basic and acidic residues" evidence="1">
    <location>
        <begin position="26"/>
        <end position="45"/>
    </location>
</feature>
<evidence type="ECO:0000256" key="1">
    <source>
        <dbReference type="SAM" id="MobiDB-lite"/>
    </source>
</evidence>
<dbReference type="NCBIfam" id="NF040908">
    <property type="entry name" value="CPC_1213_fam"/>
    <property type="match status" value="1"/>
</dbReference>
<proteinExistence type="predicted"/>
<feature type="region of interest" description="Disordered" evidence="1">
    <location>
        <begin position="1"/>
        <end position="45"/>
    </location>
</feature>
<dbReference type="RefSeq" id="WP_343771475.1">
    <property type="nucleotide sequence ID" value="NZ_BAAACF010000012.1"/>
</dbReference>
<accession>A0ABN1J796</accession>
<gene>
    <name evidence="2" type="ORF">GCM10008905_32820</name>
</gene>
<feature type="compositionally biased region" description="Basic residues" evidence="1">
    <location>
        <begin position="1"/>
        <end position="11"/>
    </location>
</feature>
<organism evidence="2 3">
    <name type="scientific">Clostridium malenominatum</name>
    <dbReference type="NCBI Taxonomy" id="1539"/>
    <lineage>
        <taxon>Bacteria</taxon>
        <taxon>Bacillati</taxon>
        <taxon>Bacillota</taxon>
        <taxon>Clostridia</taxon>
        <taxon>Eubacteriales</taxon>
        <taxon>Clostridiaceae</taxon>
        <taxon>Clostridium</taxon>
    </lineage>
</organism>